<dbReference type="AlphaFoldDB" id="A0A3G9IXH2"/>
<dbReference type="Gene3D" id="3.30.470.20">
    <property type="entry name" value="ATP-grasp fold, B domain"/>
    <property type="match status" value="1"/>
</dbReference>
<dbReference type="SUPFAM" id="SSF56059">
    <property type="entry name" value="Glutathione synthetase ATP-binding domain-like"/>
    <property type="match status" value="1"/>
</dbReference>
<dbReference type="InterPro" id="IPR011761">
    <property type="entry name" value="ATP-grasp"/>
</dbReference>
<dbReference type="PANTHER" id="PTHR21621:SF2">
    <property type="entry name" value="COENZYME GAMMA-F420-2:ALPHA-L-GLUTAMATE LIGASE"/>
    <property type="match status" value="1"/>
</dbReference>
<protein>
    <submittedName>
        <fullName evidence="1">Uncharacterized protein</fullName>
    </submittedName>
</protein>
<dbReference type="GO" id="GO:0005524">
    <property type="term" value="F:ATP binding"/>
    <property type="evidence" value="ECO:0007669"/>
    <property type="project" value="UniProtKB-UniRule"/>
</dbReference>
<dbReference type="InterPro" id="IPR013815">
    <property type="entry name" value="ATP_grasp_subdomain_1"/>
</dbReference>
<dbReference type="PROSITE" id="PS50975">
    <property type="entry name" value="ATP_GRASP"/>
    <property type="match status" value="1"/>
</dbReference>
<dbReference type="Proteomes" id="UP000275368">
    <property type="component" value="Chromosome"/>
</dbReference>
<proteinExistence type="predicted"/>
<dbReference type="GO" id="GO:0005737">
    <property type="term" value="C:cytoplasm"/>
    <property type="evidence" value="ECO:0007669"/>
    <property type="project" value="TreeGrafter"/>
</dbReference>
<keyword evidence="2" id="KW-1185">Reference proteome</keyword>
<dbReference type="GO" id="GO:0046872">
    <property type="term" value="F:metal ion binding"/>
    <property type="evidence" value="ECO:0007669"/>
    <property type="project" value="InterPro"/>
</dbReference>
<evidence type="ECO:0000313" key="1">
    <source>
        <dbReference type="EMBL" id="BBH23216.1"/>
    </source>
</evidence>
<name>A0A3G9IXH2_9BACL</name>
<dbReference type="PANTHER" id="PTHR21621">
    <property type="entry name" value="RIBOSOMAL PROTEIN S6 MODIFICATION PROTEIN"/>
    <property type="match status" value="1"/>
</dbReference>
<accession>A0A3G9IXH2</accession>
<dbReference type="Pfam" id="PF14398">
    <property type="entry name" value="ATPgrasp_YheCD"/>
    <property type="match status" value="1"/>
</dbReference>
<sequence>MAAKRDKWRQYQTLKDSIQLAEYLPETQMLNNETLRMLQLKYKDVVLKPCNGSFGRGVILLSDKGKSRFDIHVKKRIVTVQGRKQLYARIKKETGQRKYVVQRRIRLAQIDGHPFDIRVMVQRKQDSAWQVTGTYAKVATKGYFITNVSSRILPVSTALKQSEIPSENLLAEIEEVAIRAVERLSRGNPTLTKVGFDFGIDSSRAIWIIEANYKPMILPFRFLEDQSMYRTIMSYIRVTPE</sequence>
<dbReference type="GO" id="GO:0043774">
    <property type="term" value="F:coenzyme F420-2 alpha-glutamyl ligase activity"/>
    <property type="evidence" value="ECO:0007669"/>
    <property type="project" value="TreeGrafter"/>
</dbReference>
<dbReference type="KEGG" id="pbk:Back11_45610"/>
<organism evidence="1 2">
    <name type="scientific">Paenibacillus baekrokdamisoli</name>
    <dbReference type="NCBI Taxonomy" id="1712516"/>
    <lineage>
        <taxon>Bacteria</taxon>
        <taxon>Bacillati</taxon>
        <taxon>Bacillota</taxon>
        <taxon>Bacilli</taxon>
        <taxon>Bacillales</taxon>
        <taxon>Paenibacillaceae</taxon>
        <taxon>Paenibacillus</taxon>
    </lineage>
</organism>
<dbReference type="EMBL" id="AP019308">
    <property type="protein sequence ID" value="BBH23216.1"/>
    <property type="molecule type" value="Genomic_DNA"/>
</dbReference>
<gene>
    <name evidence="1" type="ORF">Back11_45610</name>
</gene>
<dbReference type="InterPro" id="IPR026838">
    <property type="entry name" value="YheC/D"/>
</dbReference>
<dbReference type="RefSeq" id="WP_164522949.1">
    <property type="nucleotide sequence ID" value="NZ_AP019308.1"/>
</dbReference>
<reference evidence="1 2" key="1">
    <citation type="submission" date="2018-11" db="EMBL/GenBank/DDBJ databases">
        <title>Complete genome sequence of Paenibacillus baekrokdamisoli strain KCTC 33723.</title>
        <authorList>
            <person name="Kang S.W."/>
            <person name="Lee K.C."/>
            <person name="Kim K.K."/>
            <person name="Kim J.S."/>
            <person name="Kim D.S."/>
            <person name="Ko S.H."/>
            <person name="Yang S.H."/>
            <person name="Lee J.S."/>
        </authorList>
    </citation>
    <scope>NUCLEOTIDE SEQUENCE [LARGE SCALE GENOMIC DNA]</scope>
    <source>
        <strain evidence="1 2">KCTC 33723</strain>
    </source>
</reference>
<evidence type="ECO:0000313" key="2">
    <source>
        <dbReference type="Proteomes" id="UP000275368"/>
    </source>
</evidence>
<dbReference type="Gene3D" id="3.30.1490.20">
    <property type="entry name" value="ATP-grasp fold, A domain"/>
    <property type="match status" value="1"/>
</dbReference>